<dbReference type="RefSeq" id="WP_080063526.1">
    <property type="nucleotide sequence ID" value="NZ_MZGX01000005.1"/>
</dbReference>
<dbReference type="GO" id="GO:0008168">
    <property type="term" value="F:methyltransferase activity"/>
    <property type="evidence" value="ECO:0007669"/>
    <property type="project" value="UniProtKB-KW"/>
</dbReference>
<keyword evidence="1 3" id="KW-0808">Transferase</keyword>
<dbReference type="PANTHER" id="PTHR43861">
    <property type="entry name" value="TRANS-ACONITATE 2-METHYLTRANSFERASE-RELATED"/>
    <property type="match status" value="1"/>
</dbReference>
<evidence type="ECO:0000256" key="1">
    <source>
        <dbReference type="ARBA" id="ARBA00022679"/>
    </source>
</evidence>
<reference evidence="3 4" key="1">
    <citation type="submission" date="2017-03" db="EMBL/GenBank/DDBJ databases">
        <title>Genome sequence of Clostridium hungatei DSM 14427.</title>
        <authorList>
            <person name="Poehlein A."/>
            <person name="Daniel R."/>
        </authorList>
    </citation>
    <scope>NUCLEOTIDE SEQUENCE [LARGE SCALE GENOMIC DNA]</scope>
    <source>
        <strain evidence="3 4">DSM 14427</strain>
    </source>
</reference>
<dbReference type="OrthoDB" id="9804312at2"/>
<keyword evidence="4" id="KW-1185">Reference proteome</keyword>
<dbReference type="Gene3D" id="3.40.50.150">
    <property type="entry name" value="Vaccinia Virus protein VP39"/>
    <property type="match status" value="1"/>
</dbReference>
<dbReference type="STRING" id="48256.CLHUN_10810"/>
<evidence type="ECO:0000313" key="3">
    <source>
        <dbReference type="EMBL" id="OPX45194.1"/>
    </source>
</evidence>
<evidence type="ECO:0000259" key="2">
    <source>
        <dbReference type="Pfam" id="PF13649"/>
    </source>
</evidence>
<evidence type="ECO:0000313" key="4">
    <source>
        <dbReference type="Proteomes" id="UP000191554"/>
    </source>
</evidence>
<dbReference type="AlphaFoldDB" id="A0A1V4SMY6"/>
<dbReference type="GO" id="GO:0032259">
    <property type="term" value="P:methylation"/>
    <property type="evidence" value="ECO:0007669"/>
    <property type="project" value="UniProtKB-KW"/>
</dbReference>
<gene>
    <name evidence="3" type="primary">cypM_2</name>
    <name evidence="3" type="ORF">CLHUN_10810</name>
</gene>
<protein>
    <submittedName>
        <fullName evidence="3">Cypemycin methyltransferase</fullName>
        <ecNumber evidence="3">2.1.1.-</ecNumber>
    </submittedName>
</protein>
<sequence length="267" mass="30529">MRYFGIFQQISELKLPFCEENDLYEAFYADFYDKIMEGIFYDLDLYKAQAAVTGRNILELACGSGRLTVPLAEAGYSITGVDLSGDMLNILDGKLRGKSSRIRQRVEVLNSDMRTFRTDKRFNLAILPVTSICLLENNEDVVTMLNNVYEHLCDRGRFVFDIRVFDNPQTAAGQANMMGYTWETGNKKVFVMMQECFYTLEAKAVVNFYGEIAEGDKTARKLGCTIKRLITEEDVEAAVKETRFSIAKTKVIRLSPDETMKFYILEK</sequence>
<dbReference type="EC" id="2.1.1.-" evidence="3"/>
<organism evidence="3 4">
    <name type="scientific">Ruminiclostridium hungatei</name>
    <name type="common">Clostridium hungatei</name>
    <dbReference type="NCBI Taxonomy" id="48256"/>
    <lineage>
        <taxon>Bacteria</taxon>
        <taxon>Bacillati</taxon>
        <taxon>Bacillota</taxon>
        <taxon>Clostridia</taxon>
        <taxon>Eubacteriales</taxon>
        <taxon>Oscillospiraceae</taxon>
        <taxon>Ruminiclostridium</taxon>
    </lineage>
</organism>
<dbReference type="Pfam" id="PF13649">
    <property type="entry name" value="Methyltransf_25"/>
    <property type="match status" value="1"/>
</dbReference>
<name>A0A1V4SMY6_RUMHU</name>
<dbReference type="InterPro" id="IPR041698">
    <property type="entry name" value="Methyltransf_25"/>
</dbReference>
<proteinExistence type="predicted"/>
<dbReference type="Proteomes" id="UP000191554">
    <property type="component" value="Unassembled WGS sequence"/>
</dbReference>
<dbReference type="CDD" id="cd02440">
    <property type="entry name" value="AdoMet_MTases"/>
    <property type="match status" value="1"/>
</dbReference>
<keyword evidence="3" id="KW-0489">Methyltransferase</keyword>
<dbReference type="EMBL" id="MZGX01000005">
    <property type="protein sequence ID" value="OPX45194.1"/>
    <property type="molecule type" value="Genomic_DNA"/>
</dbReference>
<comment type="caution">
    <text evidence="3">The sequence shown here is derived from an EMBL/GenBank/DDBJ whole genome shotgun (WGS) entry which is preliminary data.</text>
</comment>
<dbReference type="InterPro" id="IPR029063">
    <property type="entry name" value="SAM-dependent_MTases_sf"/>
</dbReference>
<dbReference type="Gene3D" id="2.20.25.110">
    <property type="entry name" value="S-adenosyl-L-methionine-dependent methyltransferases"/>
    <property type="match status" value="1"/>
</dbReference>
<feature type="domain" description="Methyltransferase" evidence="2">
    <location>
        <begin position="57"/>
        <end position="156"/>
    </location>
</feature>
<dbReference type="SUPFAM" id="SSF53335">
    <property type="entry name" value="S-adenosyl-L-methionine-dependent methyltransferases"/>
    <property type="match status" value="1"/>
</dbReference>
<accession>A0A1V4SMY6</accession>